<dbReference type="InterPro" id="IPR036388">
    <property type="entry name" value="WH-like_DNA-bd_sf"/>
</dbReference>
<dbReference type="GO" id="GO:0006355">
    <property type="term" value="P:regulation of DNA-templated transcription"/>
    <property type="evidence" value="ECO:0007669"/>
    <property type="project" value="InterPro"/>
</dbReference>
<feature type="domain" description="OmpR/PhoB-type" evidence="9">
    <location>
        <begin position="188"/>
        <end position="288"/>
    </location>
</feature>
<evidence type="ECO:0000256" key="1">
    <source>
        <dbReference type="ARBA" id="ARBA00022553"/>
    </source>
</evidence>
<comment type="caution">
    <text evidence="10">The sequence shown here is derived from an EMBL/GenBank/DDBJ whole genome shotgun (WGS) entry which is preliminary data.</text>
</comment>
<keyword evidence="5" id="KW-0804">Transcription</keyword>
<dbReference type="PANTHER" id="PTHR48111">
    <property type="entry name" value="REGULATOR OF RPOS"/>
    <property type="match status" value="1"/>
</dbReference>
<dbReference type="AlphaFoldDB" id="A0A5C4LKX7"/>
<evidence type="ECO:0000256" key="3">
    <source>
        <dbReference type="ARBA" id="ARBA00023015"/>
    </source>
</evidence>
<keyword evidence="4 7" id="KW-0238">DNA-binding</keyword>
<evidence type="ECO:0000259" key="9">
    <source>
        <dbReference type="PROSITE" id="PS51755"/>
    </source>
</evidence>
<keyword evidence="3" id="KW-0805">Transcription regulation</keyword>
<dbReference type="SUPFAM" id="SSF52172">
    <property type="entry name" value="CheY-like"/>
    <property type="match status" value="1"/>
</dbReference>
<feature type="DNA-binding region" description="OmpR/PhoB-type" evidence="7">
    <location>
        <begin position="188"/>
        <end position="288"/>
    </location>
</feature>
<keyword evidence="11" id="KW-1185">Reference proteome</keyword>
<dbReference type="InterPro" id="IPR001867">
    <property type="entry name" value="OmpR/PhoB-type_DNA-bd"/>
</dbReference>
<dbReference type="InterPro" id="IPR039420">
    <property type="entry name" value="WalR-like"/>
</dbReference>
<dbReference type="GO" id="GO:0032993">
    <property type="term" value="C:protein-DNA complex"/>
    <property type="evidence" value="ECO:0007669"/>
    <property type="project" value="TreeGrafter"/>
</dbReference>
<dbReference type="OrthoDB" id="8264901at2"/>
<dbReference type="InterPro" id="IPR011006">
    <property type="entry name" value="CheY-like_superfamily"/>
</dbReference>
<evidence type="ECO:0000256" key="5">
    <source>
        <dbReference type="ARBA" id="ARBA00023163"/>
    </source>
</evidence>
<dbReference type="PROSITE" id="PS51755">
    <property type="entry name" value="OMPR_PHOB"/>
    <property type="match status" value="1"/>
</dbReference>
<evidence type="ECO:0000259" key="8">
    <source>
        <dbReference type="PROSITE" id="PS50110"/>
    </source>
</evidence>
<dbReference type="SMART" id="SM00862">
    <property type="entry name" value="Trans_reg_C"/>
    <property type="match status" value="1"/>
</dbReference>
<dbReference type="GO" id="GO:0000156">
    <property type="term" value="F:phosphorelay response regulator activity"/>
    <property type="evidence" value="ECO:0007669"/>
    <property type="project" value="TreeGrafter"/>
</dbReference>
<reference evidence="10 11" key="1">
    <citation type="submission" date="2019-06" db="EMBL/GenBank/DDBJ databases">
        <title>Genome of Methylobacterium sp. 17Sr1-39.</title>
        <authorList>
            <person name="Seo T."/>
        </authorList>
    </citation>
    <scope>NUCLEOTIDE SEQUENCE [LARGE SCALE GENOMIC DNA]</scope>
    <source>
        <strain evidence="10 11">17Sr1-39</strain>
    </source>
</reference>
<evidence type="ECO:0000256" key="6">
    <source>
        <dbReference type="PROSITE-ProRule" id="PRU00169"/>
    </source>
</evidence>
<accession>A0A5C4LKX7</accession>
<evidence type="ECO:0000256" key="2">
    <source>
        <dbReference type="ARBA" id="ARBA00023012"/>
    </source>
</evidence>
<keyword evidence="2" id="KW-0902">Two-component regulatory system</keyword>
<dbReference type="Pfam" id="PF00486">
    <property type="entry name" value="Trans_reg_C"/>
    <property type="match status" value="1"/>
</dbReference>
<dbReference type="SMART" id="SM00448">
    <property type="entry name" value="REC"/>
    <property type="match status" value="1"/>
</dbReference>
<dbReference type="InterPro" id="IPR016032">
    <property type="entry name" value="Sig_transdc_resp-reg_C-effctor"/>
</dbReference>
<dbReference type="Pfam" id="PF00072">
    <property type="entry name" value="Response_reg"/>
    <property type="match status" value="1"/>
</dbReference>
<dbReference type="EMBL" id="VDDA01000003">
    <property type="protein sequence ID" value="TNC14490.1"/>
    <property type="molecule type" value="Genomic_DNA"/>
</dbReference>
<dbReference type="Gene3D" id="6.10.250.690">
    <property type="match status" value="1"/>
</dbReference>
<protein>
    <submittedName>
        <fullName evidence="10">Response regulator transcription factor</fullName>
    </submittedName>
</protein>
<keyword evidence="1 6" id="KW-0597">Phosphoprotein</keyword>
<dbReference type="Proteomes" id="UP000305267">
    <property type="component" value="Unassembled WGS sequence"/>
</dbReference>
<dbReference type="Gene3D" id="3.40.50.2300">
    <property type="match status" value="1"/>
</dbReference>
<name>A0A5C4LKX7_9HYPH</name>
<sequence>MHCDLSRLGLHAVGGSGQALASVRLRDPTLSGVRFIVVLQLFHGCFTLRLPPGRRRGRGTRMAKVLLIEDEDAFALLLAAYLGTAGYATERAGSAQAGLRSLERGGFDAIILDLNLPDEDGIALTRMLRARSAIPIIVATGRHGHEDKLAALEIGADDFVTKPFEPRELVLRLNNILRHRARYGRAGGMRLACAGGELDVAGHRLIAPSGACLDLSANEFSLLKLMARNPDCVLTRAQMIDACAGGEAPESERAVDIRISRLRRKLTQLGLDAALLRTVHGSGYKLVSVKSPAQPGGRVVTSRSRA</sequence>
<evidence type="ECO:0000256" key="4">
    <source>
        <dbReference type="ARBA" id="ARBA00023125"/>
    </source>
</evidence>
<dbReference type="InterPro" id="IPR001789">
    <property type="entry name" value="Sig_transdc_resp-reg_receiver"/>
</dbReference>
<evidence type="ECO:0000313" key="10">
    <source>
        <dbReference type="EMBL" id="TNC14490.1"/>
    </source>
</evidence>
<organism evidence="10 11">
    <name type="scientific">Methylobacterium terricola</name>
    <dbReference type="NCBI Taxonomy" id="2583531"/>
    <lineage>
        <taxon>Bacteria</taxon>
        <taxon>Pseudomonadati</taxon>
        <taxon>Pseudomonadota</taxon>
        <taxon>Alphaproteobacteria</taxon>
        <taxon>Hyphomicrobiales</taxon>
        <taxon>Methylobacteriaceae</taxon>
        <taxon>Methylobacterium</taxon>
    </lineage>
</organism>
<gene>
    <name evidence="10" type="ORF">FF100_10110</name>
</gene>
<dbReference type="Gene3D" id="1.10.10.10">
    <property type="entry name" value="Winged helix-like DNA-binding domain superfamily/Winged helix DNA-binding domain"/>
    <property type="match status" value="1"/>
</dbReference>
<dbReference type="PANTHER" id="PTHR48111:SF4">
    <property type="entry name" value="DNA-BINDING DUAL TRANSCRIPTIONAL REGULATOR OMPR"/>
    <property type="match status" value="1"/>
</dbReference>
<dbReference type="SUPFAM" id="SSF46894">
    <property type="entry name" value="C-terminal effector domain of the bipartite response regulators"/>
    <property type="match status" value="1"/>
</dbReference>
<dbReference type="PROSITE" id="PS50110">
    <property type="entry name" value="RESPONSE_REGULATORY"/>
    <property type="match status" value="1"/>
</dbReference>
<dbReference type="GO" id="GO:0000976">
    <property type="term" value="F:transcription cis-regulatory region binding"/>
    <property type="evidence" value="ECO:0007669"/>
    <property type="project" value="TreeGrafter"/>
</dbReference>
<evidence type="ECO:0000313" key="11">
    <source>
        <dbReference type="Proteomes" id="UP000305267"/>
    </source>
</evidence>
<dbReference type="GO" id="GO:0005829">
    <property type="term" value="C:cytosol"/>
    <property type="evidence" value="ECO:0007669"/>
    <property type="project" value="TreeGrafter"/>
</dbReference>
<proteinExistence type="predicted"/>
<evidence type="ECO:0000256" key="7">
    <source>
        <dbReference type="PROSITE-ProRule" id="PRU01091"/>
    </source>
</evidence>
<feature type="domain" description="Response regulatory" evidence="8">
    <location>
        <begin position="64"/>
        <end position="177"/>
    </location>
</feature>
<dbReference type="CDD" id="cd00383">
    <property type="entry name" value="trans_reg_C"/>
    <property type="match status" value="1"/>
</dbReference>
<feature type="modified residue" description="4-aspartylphosphate" evidence="6">
    <location>
        <position position="113"/>
    </location>
</feature>